<protein>
    <submittedName>
        <fullName evidence="2">Uncharacterized protein</fullName>
    </submittedName>
</protein>
<gene>
    <name evidence="2" type="ORF">SAMN05660330_00369</name>
</gene>
<feature type="transmembrane region" description="Helical" evidence="1">
    <location>
        <begin position="81"/>
        <end position="100"/>
    </location>
</feature>
<feature type="transmembrane region" description="Helical" evidence="1">
    <location>
        <begin position="27"/>
        <end position="45"/>
    </location>
</feature>
<accession>A0A1H0JY06</accession>
<keyword evidence="1" id="KW-1133">Transmembrane helix</keyword>
<reference evidence="2 3" key="1">
    <citation type="submission" date="2016-10" db="EMBL/GenBank/DDBJ databases">
        <authorList>
            <person name="de Groot N.N."/>
        </authorList>
    </citation>
    <scope>NUCLEOTIDE SEQUENCE [LARGE SCALE GENOMIC DNA]</scope>
    <source>
        <strain evidence="2 3">DSM 12130</strain>
    </source>
</reference>
<feature type="transmembrane region" description="Helical" evidence="1">
    <location>
        <begin position="52"/>
        <end position="69"/>
    </location>
</feature>
<organism evidence="2 3">
    <name type="scientific">Desulforhopalus singaporensis</name>
    <dbReference type="NCBI Taxonomy" id="91360"/>
    <lineage>
        <taxon>Bacteria</taxon>
        <taxon>Pseudomonadati</taxon>
        <taxon>Thermodesulfobacteriota</taxon>
        <taxon>Desulfobulbia</taxon>
        <taxon>Desulfobulbales</taxon>
        <taxon>Desulfocapsaceae</taxon>
        <taxon>Desulforhopalus</taxon>
    </lineage>
</organism>
<dbReference type="AlphaFoldDB" id="A0A1H0JY06"/>
<evidence type="ECO:0000256" key="1">
    <source>
        <dbReference type="SAM" id="Phobius"/>
    </source>
</evidence>
<evidence type="ECO:0000313" key="3">
    <source>
        <dbReference type="Proteomes" id="UP000199073"/>
    </source>
</evidence>
<dbReference type="RefSeq" id="WP_092219187.1">
    <property type="nucleotide sequence ID" value="NZ_FNJI01000002.1"/>
</dbReference>
<dbReference type="STRING" id="91360.SAMN05660330_00369"/>
<proteinExistence type="predicted"/>
<dbReference type="Proteomes" id="UP000199073">
    <property type="component" value="Unassembled WGS sequence"/>
</dbReference>
<dbReference type="EMBL" id="FNJI01000002">
    <property type="protein sequence ID" value="SDO48534.1"/>
    <property type="molecule type" value="Genomic_DNA"/>
</dbReference>
<keyword evidence="1" id="KW-0472">Membrane</keyword>
<sequence length="113" mass="13189">MNFLRLLPVFFSFLLIAAHFTRMGNQLLTLCWLLAPLLLFWTRKWSVRTIQVLIYLAAAEWLRTLYILVQWRQDAGLPWGRLVLIVGGVALFTAASASVFRHRKLREKYNLAL</sequence>
<keyword evidence="3" id="KW-1185">Reference proteome</keyword>
<evidence type="ECO:0000313" key="2">
    <source>
        <dbReference type="EMBL" id="SDO48534.1"/>
    </source>
</evidence>
<name>A0A1H0JY06_9BACT</name>
<keyword evidence="1" id="KW-0812">Transmembrane</keyword>
<dbReference type="OrthoDB" id="9784262at2"/>